<dbReference type="GO" id="GO:0003677">
    <property type="term" value="F:DNA binding"/>
    <property type="evidence" value="ECO:0007669"/>
    <property type="project" value="UniProtKB-KW"/>
</dbReference>
<dbReference type="KEGG" id="tbi:Tbis_1171"/>
<dbReference type="SUPFAM" id="SSF53850">
    <property type="entry name" value="Periplasmic binding protein-like II"/>
    <property type="match status" value="1"/>
</dbReference>
<dbReference type="InterPro" id="IPR005119">
    <property type="entry name" value="LysR_subst-bd"/>
</dbReference>
<evidence type="ECO:0000313" key="6">
    <source>
        <dbReference type="EMBL" id="ADG87893.1"/>
    </source>
</evidence>
<dbReference type="STRING" id="469371.Tbis_1171"/>
<dbReference type="HOGENOM" id="CLU_039613_6_4_11"/>
<dbReference type="Pfam" id="PF00126">
    <property type="entry name" value="HTH_1"/>
    <property type="match status" value="1"/>
</dbReference>
<accession>D6Y8J6</accession>
<dbReference type="GO" id="GO:0003700">
    <property type="term" value="F:DNA-binding transcription factor activity"/>
    <property type="evidence" value="ECO:0007669"/>
    <property type="project" value="InterPro"/>
</dbReference>
<keyword evidence="7" id="KW-1185">Reference proteome</keyword>
<keyword evidence="2" id="KW-0805">Transcription regulation</keyword>
<sequence length="325" mass="35217">MKVHTGGRAPYATETVTIGDVADVNFTLVQLRYFVTAAELGSMTAASKELMVAQSAISAAIAQVERELGVQLLIRHHARGLSLTRSGERFLAEAREFLAHAAALAQSARGLAVSLTGELTIGCFTAIAPFYLSRLLGEFASRYPEVRVTVVEGGVAELESALLDGRCELALVYGTDLALDLEIRPLTQVRPYALLPPGHRLASAETVSVADLASEPLIMLDLPRSRDYFRALYTTEPRVRFRTSSYETARSLVAGGHGYSIFTELPLTDETYDGGRVVTVPISDEAPPLNVVLASVRGVRPTARAVAFSETCQEFFARLSRERKA</sequence>
<evidence type="ECO:0000313" key="7">
    <source>
        <dbReference type="Proteomes" id="UP000006640"/>
    </source>
</evidence>
<keyword evidence="3" id="KW-0238">DNA-binding</keyword>
<dbReference type="Gene3D" id="1.10.10.10">
    <property type="entry name" value="Winged helix-like DNA-binding domain superfamily/Winged helix DNA-binding domain"/>
    <property type="match status" value="1"/>
</dbReference>
<dbReference type="Gene3D" id="3.40.190.10">
    <property type="entry name" value="Periplasmic binding protein-like II"/>
    <property type="match status" value="2"/>
</dbReference>
<keyword evidence="4" id="KW-0804">Transcription</keyword>
<dbReference type="Proteomes" id="UP000006640">
    <property type="component" value="Chromosome"/>
</dbReference>
<dbReference type="SUPFAM" id="SSF46785">
    <property type="entry name" value="Winged helix' DNA-binding domain"/>
    <property type="match status" value="1"/>
</dbReference>
<dbReference type="EMBL" id="CP001874">
    <property type="protein sequence ID" value="ADG87893.1"/>
    <property type="molecule type" value="Genomic_DNA"/>
</dbReference>
<dbReference type="FunFam" id="1.10.10.10:FF:000001">
    <property type="entry name" value="LysR family transcriptional regulator"/>
    <property type="match status" value="1"/>
</dbReference>
<proteinExistence type="inferred from homology"/>
<dbReference type="PANTHER" id="PTHR30346">
    <property type="entry name" value="TRANSCRIPTIONAL DUAL REGULATOR HCAR-RELATED"/>
    <property type="match status" value="1"/>
</dbReference>
<dbReference type="PRINTS" id="PR00039">
    <property type="entry name" value="HTHLYSR"/>
</dbReference>
<dbReference type="Pfam" id="PF03466">
    <property type="entry name" value="LysR_substrate"/>
    <property type="match status" value="1"/>
</dbReference>
<evidence type="ECO:0000256" key="1">
    <source>
        <dbReference type="ARBA" id="ARBA00009437"/>
    </source>
</evidence>
<evidence type="ECO:0000256" key="2">
    <source>
        <dbReference type="ARBA" id="ARBA00023015"/>
    </source>
</evidence>
<dbReference type="PANTHER" id="PTHR30346:SF0">
    <property type="entry name" value="HCA OPERON TRANSCRIPTIONAL ACTIVATOR HCAR"/>
    <property type="match status" value="1"/>
</dbReference>
<dbReference type="PROSITE" id="PS50931">
    <property type="entry name" value="HTH_LYSR"/>
    <property type="match status" value="1"/>
</dbReference>
<protein>
    <submittedName>
        <fullName evidence="6">Transcriptional regulator, LysR family</fullName>
    </submittedName>
</protein>
<dbReference type="InterPro" id="IPR000847">
    <property type="entry name" value="LysR_HTH_N"/>
</dbReference>
<dbReference type="eggNOG" id="COG0583">
    <property type="taxonomic scope" value="Bacteria"/>
</dbReference>
<evidence type="ECO:0000256" key="3">
    <source>
        <dbReference type="ARBA" id="ARBA00023125"/>
    </source>
</evidence>
<organism evidence="6 7">
    <name type="scientific">Thermobispora bispora (strain ATCC 19993 / DSM 43833 / CBS 139.67 / JCM 10125 / KCTC 9307 / NBRC 14880 / R51)</name>
    <dbReference type="NCBI Taxonomy" id="469371"/>
    <lineage>
        <taxon>Bacteria</taxon>
        <taxon>Bacillati</taxon>
        <taxon>Actinomycetota</taxon>
        <taxon>Actinomycetes</taxon>
        <taxon>Streptosporangiales</taxon>
        <taxon>Streptosporangiaceae</taxon>
        <taxon>Thermobispora</taxon>
    </lineage>
</organism>
<feature type="domain" description="HTH lysR-type" evidence="5">
    <location>
        <begin position="26"/>
        <end position="84"/>
    </location>
</feature>
<reference evidence="6 7" key="1">
    <citation type="submission" date="2010-01" db="EMBL/GenBank/DDBJ databases">
        <title>The complete genome of Thermobispora bispora DSM 43833.</title>
        <authorList>
            <consortium name="US DOE Joint Genome Institute (JGI-PGF)"/>
            <person name="Lucas S."/>
            <person name="Copeland A."/>
            <person name="Lapidus A."/>
            <person name="Glavina del Rio T."/>
            <person name="Dalin E."/>
            <person name="Tice H."/>
            <person name="Bruce D."/>
            <person name="Goodwin L."/>
            <person name="Pitluck S."/>
            <person name="Kyrpides N."/>
            <person name="Mavromatis K."/>
            <person name="Ivanova N."/>
            <person name="Mikhailova N."/>
            <person name="Chertkov O."/>
            <person name="Brettin T."/>
            <person name="Detter J.C."/>
            <person name="Han C."/>
            <person name="Larimer F."/>
            <person name="Land M."/>
            <person name="Hauser L."/>
            <person name="Markowitz V."/>
            <person name="Cheng J.-F."/>
            <person name="Hugenholtz P."/>
            <person name="Woyke T."/>
            <person name="Wu D."/>
            <person name="Jando M."/>
            <person name="Schneider S."/>
            <person name="Klenk H.-P."/>
            <person name="Eisen J.A."/>
        </authorList>
    </citation>
    <scope>NUCLEOTIDE SEQUENCE [LARGE SCALE GENOMIC DNA]</scope>
    <source>
        <strain evidence="7">ATCC 19993 / DSM 43833 / CBS 139.67 / JCM 10125 / KCTC 9307 / NBRC 14880 / R51</strain>
    </source>
</reference>
<name>D6Y8J6_THEBD</name>
<evidence type="ECO:0000259" key="5">
    <source>
        <dbReference type="PROSITE" id="PS50931"/>
    </source>
</evidence>
<gene>
    <name evidence="6" type="ordered locus">Tbis_1171</name>
</gene>
<dbReference type="AlphaFoldDB" id="D6Y8J6"/>
<dbReference type="GO" id="GO:0032993">
    <property type="term" value="C:protein-DNA complex"/>
    <property type="evidence" value="ECO:0007669"/>
    <property type="project" value="TreeGrafter"/>
</dbReference>
<dbReference type="CDD" id="cd08412">
    <property type="entry name" value="PBP2_PAO1_like"/>
    <property type="match status" value="1"/>
</dbReference>
<evidence type="ECO:0000256" key="4">
    <source>
        <dbReference type="ARBA" id="ARBA00023163"/>
    </source>
</evidence>
<comment type="similarity">
    <text evidence="1">Belongs to the LysR transcriptional regulatory family.</text>
</comment>
<dbReference type="InterPro" id="IPR036388">
    <property type="entry name" value="WH-like_DNA-bd_sf"/>
</dbReference>
<dbReference type="InterPro" id="IPR036390">
    <property type="entry name" value="WH_DNA-bd_sf"/>
</dbReference>